<proteinExistence type="predicted"/>
<protein>
    <submittedName>
        <fullName evidence="1">Uncharacterized protein</fullName>
    </submittedName>
</protein>
<sequence length="84" mass="9516">MTQQPAVSGELEKFLREHIGLWQKRLVAPADEIENDYGVTSDGADGFMVAFCERFNVNPGDYLFQRYFEMEGFRGPLFSSPTGC</sequence>
<dbReference type="EMBL" id="FCOE02000002">
    <property type="protein sequence ID" value="SAK45962.1"/>
    <property type="molecule type" value="Genomic_DNA"/>
</dbReference>
<gene>
    <name evidence="1" type="ORF">AWB80_00986</name>
</gene>
<dbReference type="OrthoDB" id="9006902at2"/>
<dbReference type="STRING" id="1777141.AWB80_00986"/>
<dbReference type="Proteomes" id="UP000054911">
    <property type="component" value="Unassembled WGS sequence"/>
</dbReference>
<reference evidence="1" key="1">
    <citation type="submission" date="2016-01" db="EMBL/GenBank/DDBJ databases">
        <authorList>
            <person name="Peeters C."/>
        </authorList>
    </citation>
    <scope>NUCLEOTIDE SEQUENCE [LARGE SCALE GENOMIC DNA]</scope>
    <source>
        <strain evidence="1">LMG 29323</strain>
    </source>
</reference>
<evidence type="ECO:0000313" key="2">
    <source>
        <dbReference type="Proteomes" id="UP000054911"/>
    </source>
</evidence>
<evidence type="ECO:0000313" key="1">
    <source>
        <dbReference type="EMBL" id="SAK45962.1"/>
    </source>
</evidence>
<keyword evidence="2" id="KW-1185">Reference proteome</keyword>
<dbReference type="RefSeq" id="WP_061173481.1">
    <property type="nucleotide sequence ID" value="NZ_FCOE02000002.1"/>
</dbReference>
<name>A0A157ZK90_9BURK</name>
<comment type="caution">
    <text evidence="1">The sequence shown here is derived from an EMBL/GenBank/DDBJ whole genome shotgun (WGS) entry which is preliminary data.</text>
</comment>
<organism evidence="1 2">
    <name type="scientific">Caballeronia pedi</name>
    <dbReference type="NCBI Taxonomy" id="1777141"/>
    <lineage>
        <taxon>Bacteria</taxon>
        <taxon>Pseudomonadati</taxon>
        <taxon>Pseudomonadota</taxon>
        <taxon>Betaproteobacteria</taxon>
        <taxon>Burkholderiales</taxon>
        <taxon>Burkholderiaceae</taxon>
        <taxon>Caballeronia</taxon>
    </lineage>
</organism>
<accession>A0A157ZK90</accession>
<dbReference type="AlphaFoldDB" id="A0A157ZK90"/>